<gene>
    <name evidence="2" type="ORF">PENTCL1PPCAC_27875</name>
</gene>
<protein>
    <submittedName>
        <fullName evidence="2">Uncharacterized protein</fullName>
    </submittedName>
</protein>
<dbReference type="Proteomes" id="UP001432027">
    <property type="component" value="Unassembled WGS sequence"/>
</dbReference>
<keyword evidence="3" id="KW-1185">Reference proteome</keyword>
<sequence length="630" mass="67479">LQNSTMPRAKAKARVTIKNEVDTDAVDTPAQNAAANSDLTKLKSLAPIKVEIPDEDTSKEQIASSSSSSSTARGSSSKKGPLPTKKFSGPLPPEEEIKLPQKPAPKKKAAPKAKAAAPATPKGKEKSEPSGPSPRRNSLADRELAGLMTEQSSMSEGKRVRPMSEAALLRLAAELDAAEMREINKQKKALEEEMRQVRAISVQSPPLSPVASPAKPSSAKRARSKSPPAQSKKETAKPSKAPASFPPTQSKKPSPVKPAKPSKAAAPAAAVRASAAGRSPVRSPPRARSILRDDKSAASRAKGGGKRKVSFGGDEVKGGDASEKSQLEMDDTPAPPPAKGAKGAKAAAIRAATAAAAASSSSTAAAAAPKRAAKAAASPAAKKKKASEEGEATDRNSTRREAMKDSQQIVDECPSCRIPLITNPVLKSIDVDTYEDREIGKVARPHINKKTCVGQNGMVTNTPLTSDGTISARNVDVWSSLRRRLIEKFDITGEIGDEYYIPDTKRIALRNQYLTPDIIMAPSDFQRATFDLPTRSKNLVCSYPTWAKDAYFRLRKAYERQVEIMIEENGGPSTSSSFSSNLTVTHPTRIRCHCDKYNLLRCGDKKSACCNSEMLQMEARFKFNESDTEE</sequence>
<feature type="region of interest" description="Disordered" evidence="1">
    <location>
        <begin position="195"/>
        <end position="349"/>
    </location>
</feature>
<reference evidence="2" key="1">
    <citation type="submission" date="2023-10" db="EMBL/GenBank/DDBJ databases">
        <title>Genome assembly of Pristionchus species.</title>
        <authorList>
            <person name="Yoshida K."/>
            <person name="Sommer R.J."/>
        </authorList>
    </citation>
    <scope>NUCLEOTIDE SEQUENCE</scope>
    <source>
        <strain evidence="2">RS0144</strain>
    </source>
</reference>
<evidence type="ECO:0000256" key="1">
    <source>
        <dbReference type="SAM" id="MobiDB-lite"/>
    </source>
</evidence>
<feature type="compositionally biased region" description="Polar residues" evidence="1">
    <location>
        <begin position="29"/>
        <end position="39"/>
    </location>
</feature>
<evidence type="ECO:0000313" key="2">
    <source>
        <dbReference type="EMBL" id="GMT05701.1"/>
    </source>
</evidence>
<feature type="compositionally biased region" description="Basic and acidic residues" evidence="1">
    <location>
        <begin position="386"/>
        <end position="404"/>
    </location>
</feature>
<organism evidence="2 3">
    <name type="scientific">Pristionchus entomophagus</name>
    <dbReference type="NCBI Taxonomy" id="358040"/>
    <lineage>
        <taxon>Eukaryota</taxon>
        <taxon>Metazoa</taxon>
        <taxon>Ecdysozoa</taxon>
        <taxon>Nematoda</taxon>
        <taxon>Chromadorea</taxon>
        <taxon>Rhabditida</taxon>
        <taxon>Rhabditina</taxon>
        <taxon>Diplogasteromorpha</taxon>
        <taxon>Diplogasteroidea</taxon>
        <taxon>Neodiplogasteridae</taxon>
        <taxon>Pristionchus</taxon>
    </lineage>
</organism>
<feature type="region of interest" description="Disordered" evidence="1">
    <location>
        <begin position="375"/>
        <end position="408"/>
    </location>
</feature>
<comment type="caution">
    <text evidence="2">The sequence shown here is derived from an EMBL/GenBank/DDBJ whole genome shotgun (WGS) entry which is preliminary data.</text>
</comment>
<dbReference type="AlphaFoldDB" id="A0AAV5UFG0"/>
<feature type="compositionally biased region" description="Basic and acidic residues" evidence="1">
    <location>
        <begin position="314"/>
        <end position="327"/>
    </location>
</feature>
<name>A0AAV5UFG0_9BILA</name>
<feature type="compositionally biased region" description="Low complexity" evidence="1">
    <location>
        <begin position="339"/>
        <end position="349"/>
    </location>
</feature>
<feature type="region of interest" description="Disordered" evidence="1">
    <location>
        <begin position="21"/>
        <end position="162"/>
    </location>
</feature>
<dbReference type="EMBL" id="BTSX01000006">
    <property type="protein sequence ID" value="GMT05701.1"/>
    <property type="molecule type" value="Genomic_DNA"/>
</dbReference>
<feature type="compositionally biased region" description="Low complexity" evidence="1">
    <location>
        <begin position="112"/>
        <end position="121"/>
    </location>
</feature>
<proteinExistence type="predicted"/>
<accession>A0AAV5UFG0</accession>
<evidence type="ECO:0000313" key="3">
    <source>
        <dbReference type="Proteomes" id="UP001432027"/>
    </source>
</evidence>
<feature type="non-terminal residue" evidence="2">
    <location>
        <position position="1"/>
    </location>
</feature>
<feature type="compositionally biased region" description="Low complexity" evidence="1">
    <location>
        <begin position="64"/>
        <end position="77"/>
    </location>
</feature>
<feature type="compositionally biased region" description="Low complexity" evidence="1">
    <location>
        <begin position="238"/>
        <end position="288"/>
    </location>
</feature>